<sequence>MNKDTYMRLRYFIIVTCHTPHVLVLLLRNCANVGNIYNMAEVELAFLKLSLFTGIALLVKLTATTFIFFFACQRSVCSLKLFLFLYIFDLISGMGICMDSFFRRELWKPHLTEDIHNVSIIEIAYISLVGIMVFVDGFNLVITWKALQSGHFRRRSIMSKEFKSYLKHSSNHELRINRSTGVSRQVSRQNTKDEIKLIP</sequence>
<feature type="transmembrane region" description="Helical" evidence="1">
    <location>
        <begin position="49"/>
        <end position="71"/>
    </location>
</feature>
<reference evidence="2" key="1">
    <citation type="submission" date="2021-01" db="UniProtKB">
        <authorList>
            <consortium name="EnsemblMetazoa"/>
        </authorList>
    </citation>
    <scope>IDENTIFICATION</scope>
</reference>
<proteinExistence type="predicted"/>
<dbReference type="EnsemblMetazoa" id="CLYHEMT016941.1">
    <property type="protein sequence ID" value="CLYHEMP016941.1"/>
    <property type="gene ID" value="CLYHEMG016941"/>
</dbReference>
<accession>A0A7M5X3P4</accession>
<keyword evidence="1" id="KW-0472">Membrane</keyword>
<evidence type="ECO:0000256" key="1">
    <source>
        <dbReference type="SAM" id="Phobius"/>
    </source>
</evidence>
<name>A0A7M5X3P4_9CNID</name>
<dbReference type="AlphaFoldDB" id="A0A7M5X3P4"/>
<evidence type="ECO:0000313" key="3">
    <source>
        <dbReference type="Proteomes" id="UP000594262"/>
    </source>
</evidence>
<organism evidence="2 3">
    <name type="scientific">Clytia hemisphaerica</name>
    <dbReference type="NCBI Taxonomy" id="252671"/>
    <lineage>
        <taxon>Eukaryota</taxon>
        <taxon>Metazoa</taxon>
        <taxon>Cnidaria</taxon>
        <taxon>Hydrozoa</taxon>
        <taxon>Hydroidolina</taxon>
        <taxon>Leptothecata</taxon>
        <taxon>Obeliida</taxon>
        <taxon>Clytiidae</taxon>
        <taxon>Clytia</taxon>
    </lineage>
</organism>
<feature type="transmembrane region" description="Helical" evidence="1">
    <location>
        <begin position="123"/>
        <end position="147"/>
    </location>
</feature>
<feature type="transmembrane region" description="Helical" evidence="1">
    <location>
        <begin position="83"/>
        <end position="103"/>
    </location>
</feature>
<feature type="transmembrane region" description="Helical" evidence="1">
    <location>
        <begin position="12"/>
        <end position="29"/>
    </location>
</feature>
<keyword evidence="1" id="KW-0812">Transmembrane</keyword>
<keyword evidence="1" id="KW-1133">Transmembrane helix</keyword>
<keyword evidence="3" id="KW-1185">Reference proteome</keyword>
<dbReference type="Proteomes" id="UP000594262">
    <property type="component" value="Unplaced"/>
</dbReference>
<evidence type="ECO:0000313" key="2">
    <source>
        <dbReference type="EnsemblMetazoa" id="CLYHEMP016941.1"/>
    </source>
</evidence>
<protein>
    <submittedName>
        <fullName evidence="2">Uncharacterized protein</fullName>
    </submittedName>
</protein>